<sequence length="394" mass="44983">MKFLHLNDNSCYIPKGQPGHDRLYKLRPLLDPLIANFQASYTLHRELSVDEAMVGFKGRLFFIQYLPKKPTKWGMKAYVLADSCTGYVYNWRLYTGKDESLDLGDRNHTHAIVVVLLKGLEGRGHHVYTDNYYSSPALFSELHDLGFGACGTVRVNRRGLPPEMKTTLAKGDTISAQVDDSMMALKWMDKRAVSMLSTIHDNSMTTKVRRTRRAVGGQEEIRKPVVVEQYNKYMGGVDRSDQLLSYYGFSHRTVKWWKRAAFHLIDMAIVNAYIMHTSSATTGKKLTHEQFRIELAKELLLQASVDVSESTPVSDGRIQRPLPPQARLTERHFPDHLPSTPCGKKAQTDCVVCSKKRGRGRKTTTYMCKQCKLPMCPIPCFELYHTKVDPQRYL</sequence>
<evidence type="ECO:0000313" key="4">
    <source>
        <dbReference type="Proteomes" id="UP001174909"/>
    </source>
</evidence>
<dbReference type="PANTHER" id="PTHR46599:SF3">
    <property type="entry name" value="PIGGYBAC TRANSPOSABLE ELEMENT-DERIVED PROTEIN 4"/>
    <property type="match status" value="1"/>
</dbReference>
<proteinExistence type="predicted"/>
<protein>
    <submittedName>
        <fullName evidence="3">PiggyBac transposable element-derived protein 4</fullName>
    </submittedName>
</protein>
<keyword evidence="4" id="KW-1185">Reference proteome</keyword>
<evidence type="ECO:0000259" key="1">
    <source>
        <dbReference type="Pfam" id="PF13842"/>
    </source>
</evidence>
<dbReference type="PANTHER" id="PTHR46599">
    <property type="entry name" value="PIGGYBAC TRANSPOSABLE ELEMENT-DERIVED PROTEIN 4"/>
    <property type="match status" value="1"/>
</dbReference>
<evidence type="ECO:0000259" key="2">
    <source>
        <dbReference type="Pfam" id="PF13843"/>
    </source>
</evidence>
<feature type="domain" description="PiggyBac transposable element-derived protein" evidence="2">
    <location>
        <begin position="3"/>
        <end position="273"/>
    </location>
</feature>
<accession>A0AA35S4K5</accession>
<dbReference type="EMBL" id="CASHTH010001935">
    <property type="protein sequence ID" value="CAI8022081.1"/>
    <property type="molecule type" value="Genomic_DNA"/>
</dbReference>
<name>A0AA35S4K5_GEOBA</name>
<comment type="caution">
    <text evidence="3">The sequence shown here is derived from an EMBL/GenBank/DDBJ whole genome shotgun (WGS) entry which is preliminary data.</text>
</comment>
<evidence type="ECO:0000313" key="3">
    <source>
        <dbReference type="EMBL" id="CAI8022081.1"/>
    </source>
</evidence>
<gene>
    <name evidence="3" type="ORF">GBAR_LOCUS12995</name>
</gene>
<dbReference type="InterPro" id="IPR032718">
    <property type="entry name" value="PGBD4_Znf_C"/>
</dbReference>
<dbReference type="Pfam" id="PF13842">
    <property type="entry name" value="zf-Tnp_2"/>
    <property type="match status" value="1"/>
</dbReference>
<dbReference type="AlphaFoldDB" id="A0AA35S4K5"/>
<dbReference type="Pfam" id="PF13843">
    <property type="entry name" value="DDE_Tnp_1_7"/>
    <property type="match status" value="1"/>
</dbReference>
<feature type="domain" description="PiggyBac transposable element-derived protein 4 C-terminal zinc-finger" evidence="1">
    <location>
        <begin position="343"/>
        <end position="385"/>
    </location>
</feature>
<dbReference type="Proteomes" id="UP001174909">
    <property type="component" value="Unassembled WGS sequence"/>
</dbReference>
<organism evidence="3 4">
    <name type="scientific">Geodia barretti</name>
    <name type="common">Barrett's horny sponge</name>
    <dbReference type="NCBI Taxonomy" id="519541"/>
    <lineage>
        <taxon>Eukaryota</taxon>
        <taxon>Metazoa</taxon>
        <taxon>Porifera</taxon>
        <taxon>Demospongiae</taxon>
        <taxon>Heteroscleromorpha</taxon>
        <taxon>Tetractinellida</taxon>
        <taxon>Astrophorina</taxon>
        <taxon>Geodiidae</taxon>
        <taxon>Geodia</taxon>
    </lineage>
</organism>
<dbReference type="InterPro" id="IPR029526">
    <property type="entry name" value="PGBD"/>
</dbReference>
<reference evidence="3" key="1">
    <citation type="submission" date="2023-03" db="EMBL/GenBank/DDBJ databases">
        <authorList>
            <person name="Steffen K."/>
            <person name="Cardenas P."/>
        </authorList>
    </citation>
    <scope>NUCLEOTIDE SEQUENCE</scope>
</reference>